<dbReference type="EMBL" id="CP053418">
    <property type="protein sequence ID" value="QJW83203.1"/>
    <property type="molecule type" value="Genomic_DNA"/>
</dbReference>
<reference evidence="1 2" key="1">
    <citation type="submission" date="2020-05" db="EMBL/GenBank/DDBJ databases">
        <title>Ramlibacter rhizophilus sp. nov., isolated from rhizosphere soil of national flower Mugunghwa from South Korea.</title>
        <authorList>
            <person name="Zheng-Fei Y."/>
            <person name="Huan T."/>
        </authorList>
    </citation>
    <scope>NUCLEOTIDE SEQUENCE [LARGE SCALE GENOMIC DNA]</scope>
    <source>
        <strain evidence="1 2">H242</strain>
    </source>
</reference>
<organism evidence="1 2">
    <name type="scientific">Ramlibacter terrae</name>
    <dbReference type="NCBI Taxonomy" id="2732511"/>
    <lineage>
        <taxon>Bacteria</taxon>
        <taxon>Pseudomonadati</taxon>
        <taxon>Pseudomonadota</taxon>
        <taxon>Betaproteobacteria</taxon>
        <taxon>Burkholderiales</taxon>
        <taxon>Comamonadaceae</taxon>
        <taxon>Ramlibacter</taxon>
    </lineage>
</organism>
<dbReference type="Proteomes" id="UP000500826">
    <property type="component" value="Chromosome"/>
</dbReference>
<reference evidence="1 2" key="2">
    <citation type="submission" date="2020-05" db="EMBL/GenBank/DDBJ databases">
        <authorList>
            <person name="Khan S.A."/>
            <person name="Jeon C.O."/>
            <person name="Chun B.H."/>
        </authorList>
    </citation>
    <scope>NUCLEOTIDE SEQUENCE [LARGE SCALE GENOMIC DNA]</scope>
    <source>
        <strain evidence="1 2">H242</strain>
    </source>
</reference>
<accession>A0ABX6NZH7</accession>
<evidence type="ECO:0000313" key="1">
    <source>
        <dbReference type="EMBL" id="QJW83203.1"/>
    </source>
</evidence>
<gene>
    <name evidence="1" type="ORF">HK414_18550</name>
</gene>
<protein>
    <submittedName>
        <fullName evidence="1">Uncharacterized protein</fullName>
    </submittedName>
</protein>
<name>A0ABX6NZH7_9BURK</name>
<sequence length="116" mass="12538">MQHLRAQHVAGLEHRFDVVGIDRPLALAQQVQQVFLQVRQSAISGQPSIAALPLIECTARKIAFRSSGCGASMSMCSRIDSTFARCSCASSKKIVRKASGSPKALEGWNMVRPAAR</sequence>
<keyword evidence="2" id="KW-1185">Reference proteome</keyword>
<evidence type="ECO:0000313" key="2">
    <source>
        <dbReference type="Proteomes" id="UP000500826"/>
    </source>
</evidence>
<proteinExistence type="predicted"/>